<dbReference type="EMBL" id="JBHTBS010000014">
    <property type="protein sequence ID" value="MFC7339220.1"/>
    <property type="molecule type" value="Genomic_DNA"/>
</dbReference>
<dbReference type="Proteomes" id="UP001596472">
    <property type="component" value="Unassembled WGS sequence"/>
</dbReference>
<reference evidence="2" key="1">
    <citation type="journal article" date="2019" name="Int. J. Syst. Evol. Microbiol.">
        <title>The Global Catalogue of Microorganisms (GCM) 10K type strain sequencing project: providing services to taxonomists for standard genome sequencing and annotation.</title>
        <authorList>
            <consortium name="The Broad Institute Genomics Platform"/>
            <consortium name="The Broad Institute Genome Sequencing Center for Infectious Disease"/>
            <person name="Wu L."/>
            <person name="Ma J."/>
        </authorList>
    </citation>
    <scope>NUCLEOTIDE SEQUENCE [LARGE SCALE GENOMIC DNA]</scope>
    <source>
        <strain evidence="2">CGMCC 4.1467</strain>
    </source>
</reference>
<gene>
    <name evidence="1" type="ORF">ACFQY0_18650</name>
</gene>
<proteinExistence type="predicted"/>
<sequence>MSFILAANRDRDSIDEARKNWNDYQAHLEAPRDKFPASAFEIATSIWWYQFDLPEAPHDSRLMAFRMGDHGAPTWDNQRFSWIEIELHSAYSGTIVLRYPMVYRYELRMAESSHGIHGDWRYDEFTLTDEGNLLHTIEWADGAVWVIEASDLEHRHIPDATQEATSITSRSTTTA</sequence>
<organism evidence="1 2">
    <name type="scientific">Haloferula chungangensis</name>
    <dbReference type="NCBI Taxonomy" id="1048331"/>
    <lineage>
        <taxon>Bacteria</taxon>
        <taxon>Pseudomonadati</taxon>
        <taxon>Verrucomicrobiota</taxon>
        <taxon>Verrucomicrobiia</taxon>
        <taxon>Verrucomicrobiales</taxon>
        <taxon>Verrucomicrobiaceae</taxon>
        <taxon>Haloferula</taxon>
    </lineage>
</organism>
<keyword evidence="2" id="KW-1185">Reference proteome</keyword>
<evidence type="ECO:0000313" key="1">
    <source>
        <dbReference type="EMBL" id="MFC7339220.1"/>
    </source>
</evidence>
<dbReference type="RefSeq" id="WP_379715622.1">
    <property type="nucleotide sequence ID" value="NZ_JBHTBS010000014.1"/>
</dbReference>
<evidence type="ECO:0000313" key="2">
    <source>
        <dbReference type="Proteomes" id="UP001596472"/>
    </source>
</evidence>
<name>A0ABW2LC77_9BACT</name>
<protein>
    <submittedName>
        <fullName evidence="1">Uncharacterized protein</fullName>
    </submittedName>
</protein>
<comment type="caution">
    <text evidence="1">The sequence shown here is derived from an EMBL/GenBank/DDBJ whole genome shotgun (WGS) entry which is preliminary data.</text>
</comment>
<accession>A0ABW2LC77</accession>